<reference evidence="5 6" key="1">
    <citation type="journal article" date="2015" name="Genome Biol. Evol.">
        <title>Comparative Genomics of a Bacterivorous Green Alga Reveals Evolutionary Causalities and Consequences of Phago-Mixotrophic Mode of Nutrition.</title>
        <authorList>
            <person name="Burns J.A."/>
            <person name="Paasch A."/>
            <person name="Narechania A."/>
            <person name="Kim E."/>
        </authorList>
    </citation>
    <scope>NUCLEOTIDE SEQUENCE [LARGE SCALE GENOMIC DNA]</scope>
    <source>
        <strain evidence="5 6">PLY_AMNH</strain>
    </source>
</reference>
<evidence type="ECO:0000313" key="6">
    <source>
        <dbReference type="Proteomes" id="UP001190700"/>
    </source>
</evidence>
<dbReference type="Proteomes" id="UP001190700">
    <property type="component" value="Unassembled WGS sequence"/>
</dbReference>
<proteinExistence type="predicted"/>
<dbReference type="EMBL" id="LGRX02015981">
    <property type="protein sequence ID" value="KAK3262745.1"/>
    <property type="molecule type" value="Genomic_DNA"/>
</dbReference>
<dbReference type="InterPro" id="IPR050663">
    <property type="entry name" value="Ankyrin-SOCS_Box"/>
</dbReference>
<keyword evidence="6" id="KW-1185">Reference proteome</keyword>
<dbReference type="Pfam" id="PF00023">
    <property type="entry name" value="Ank"/>
    <property type="match status" value="1"/>
</dbReference>
<dbReference type="SUPFAM" id="SSF48403">
    <property type="entry name" value="Ankyrin repeat"/>
    <property type="match status" value="1"/>
</dbReference>
<dbReference type="InterPro" id="IPR002110">
    <property type="entry name" value="Ankyrin_rpt"/>
</dbReference>
<dbReference type="PROSITE" id="PS50088">
    <property type="entry name" value="ANK_REPEAT"/>
    <property type="match status" value="2"/>
</dbReference>
<evidence type="ECO:0000313" key="5">
    <source>
        <dbReference type="EMBL" id="KAK3262745.1"/>
    </source>
</evidence>
<name>A0AAE0KW91_9CHLO</name>
<dbReference type="PROSITE" id="PS50297">
    <property type="entry name" value="ANK_REP_REGION"/>
    <property type="match status" value="2"/>
</dbReference>
<feature type="repeat" description="ANK" evidence="3">
    <location>
        <begin position="121"/>
        <end position="153"/>
    </location>
</feature>
<gene>
    <name evidence="5" type="ORF">CYMTET_28416</name>
</gene>
<dbReference type="Pfam" id="PF12796">
    <property type="entry name" value="Ank_2"/>
    <property type="match status" value="2"/>
</dbReference>
<sequence length="578" mass="62224">MCLETSSPPNRQSAGDVPVAEQANCRARFFAGTFSAAAAGLMRYLAATVGGTALTASTAAEALAPVLLGSTATRDAHGRVPLHYAVEGDQVEALSLLLEHAAAAPASVPETPLAPGEAEKRSPPPLHLAAARGQLACLEVLLSKGADINGSDGLEDKQFTPLMYAVESGHVAMVQAILNHPSVPEALRKQLPGEGLGPQRLSPLMRAAASGSTEMLEALLKEADHALASCDAQGNTALHRACADNNAGAVRRLSHVALAQSGALENVSGQVPLDVAMQRFSSSIPPKGRFHRMPSQPEEAAVHRCLLPDVAEAKETAPGGKKGMRRVMASLEDVQLASRKTAELAADSVKTMASSLVMDSVYDLRSKRRIFVDKDIRLSDSVRNTPTAATPPQPLPQPPQDKEPVGLAEIRAKFFEISDRVAKLYNDDKDKAIAKDIRSDVLGGKHVRFCPKESGKGRIGDLIRRLKREFEKARLGVDVFDFNDQHVRIHPAVNQFLYDVVSLVVEPSSLASLVLGGQCAEDRDGRRALVELIRFCVRQAQGQRCLEHYIALRYPAEVDPRPLLEEEHRLVTENDTED</sequence>
<keyword evidence="1" id="KW-0677">Repeat</keyword>
<feature type="region of interest" description="Disordered" evidence="4">
    <location>
        <begin position="382"/>
        <end position="402"/>
    </location>
</feature>
<dbReference type="AlphaFoldDB" id="A0AAE0KW91"/>
<accession>A0AAE0KW91</accession>
<dbReference type="PANTHER" id="PTHR24193:SF121">
    <property type="entry name" value="ADA2A-CONTAINING COMPLEX COMPONENT 3, ISOFORM D"/>
    <property type="match status" value="1"/>
</dbReference>
<evidence type="ECO:0000256" key="2">
    <source>
        <dbReference type="ARBA" id="ARBA00023043"/>
    </source>
</evidence>
<dbReference type="InterPro" id="IPR036770">
    <property type="entry name" value="Ankyrin_rpt-contain_sf"/>
</dbReference>
<dbReference type="GO" id="GO:0005634">
    <property type="term" value="C:nucleus"/>
    <property type="evidence" value="ECO:0007669"/>
    <property type="project" value="TreeGrafter"/>
</dbReference>
<dbReference type="GO" id="GO:0000976">
    <property type="term" value="F:transcription cis-regulatory region binding"/>
    <property type="evidence" value="ECO:0007669"/>
    <property type="project" value="TreeGrafter"/>
</dbReference>
<dbReference type="Gene3D" id="1.25.40.20">
    <property type="entry name" value="Ankyrin repeat-containing domain"/>
    <property type="match status" value="2"/>
</dbReference>
<evidence type="ECO:0000256" key="1">
    <source>
        <dbReference type="ARBA" id="ARBA00022737"/>
    </source>
</evidence>
<comment type="caution">
    <text evidence="5">The sequence shown here is derived from an EMBL/GenBank/DDBJ whole genome shotgun (WGS) entry which is preliminary data.</text>
</comment>
<dbReference type="SMART" id="SM00248">
    <property type="entry name" value="ANK"/>
    <property type="match status" value="5"/>
</dbReference>
<keyword evidence="2 3" id="KW-0040">ANK repeat</keyword>
<dbReference type="PANTHER" id="PTHR24193">
    <property type="entry name" value="ANKYRIN REPEAT PROTEIN"/>
    <property type="match status" value="1"/>
</dbReference>
<protein>
    <submittedName>
        <fullName evidence="5">Uncharacterized protein</fullName>
    </submittedName>
</protein>
<feature type="compositionally biased region" description="Pro residues" evidence="4">
    <location>
        <begin position="389"/>
        <end position="399"/>
    </location>
</feature>
<evidence type="ECO:0000256" key="3">
    <source>
        <dbReference type="PROSITE-ProRule" id="PRU00023"/>
    </source>
</evidence>
<evidence type="ECO:0000256" key="4">
    <source>
        <dbReference type="SAM" id="MobiDB-lite"/>
    </source>
</evidence>
<organism evidence="5 6">
    <name type="scientific">Cymbomonas tetramitiformis</name>
    <dbReference type="NCBI Taxonomy" id="36881"/>
    <lineage>
        <taxon>Eukaryota</taxon>
        <taxon>Viridiplantae</taxon>
        <taxon>Chlorophyta</taxon>
        <taxon>Pyramimonadophyceae</taxon>
        <taxon>Pyramimonadales</taxon>
        <taxon>Pyramimonadaceae</taxon>
        <taxon>Cymbomonas</taxon>
    </lineage>
</organism>
<feature type="repeat" description="ANK" evidence="3">
    <location>
        <begin position="77"/>
        <end position="102"/>
    </location>
</feature>
<dbReference type="GO" id="GO:0045944">
    <property type="term" value="P:positive regulation of transcription by RNA polymerase II"/>
    <property type="evidence" value="ECO:0007669"/>
    <property type="project" value="TreeGrafter"/>
</dbReference>